<reference evidence="1 2" key="1">
    <citation type="submission" date="2021-06" db="EMBL/GenBank/DDBJ databases">
        <title>Genome-based taxonomic framework of Microbacterium strains isolated from marine environment, the description of four new species and reclassification of four preexisting species.</title>
        <authorList>
            <person name="Lee S.D."/>
            <person name="Kim S.-M."/>
            <person name="Byeon Y.-S."/>
            <person name="Yang H.L."/>
            <person name="Kim I.S."/>
        </authorList>
    </citation>
    <scope>NUCLEOTIDE SEQUENCE [LARGE SCALE GENOMIC DNA]</scope>
    <source>
        <strain evidence="1 2">SSW1-36</strain>
    </source>
</reference>
<evidence type="ECO:0000313" key="1">
    <source>
        <dbReference type="EMBL" id="UPL14378.1"/>
    </source>
</evidence>
<keyword evidence="2" id="KW-1185">Reference proteome</keyword>
<name>A0ABY4IS47_9MICO</name>
<accession>A0ABY4IS47</accession>
<evidence type="ECO:0000313" key="2">
    <source>
        <dbReference type="Proteomes" id="UP000831963"/>
    </source>
</evidence>
<protein>
    <recommendedName>
        <fullName evidence="3">Asp23/Gls24 family envelope stress response protein</fullName>
    </recommendedName>
</protein>
<dbReference type="Proteomes" id="UP000831963">
    <property type="component" value="Chromosome"/>
</dbReference>
<organism evidence="1 2">
    <name type="scientific">Microbacterium galbinum</name>
    <dbReference type="NCBI Taxonomy" id="2851646"/>
    <lineage>
        <taxon>Bacteria</taxon>
        <taxon>Bacillati</taxon>
        <taxon>Actinomycetota</taxon>
        <taxon>Actinomycetes</taxon>
        <taxon>Micrococcales</taxon>
        <taxon>Microbacteriaceae</taxon>
        <taxon>Microbacterium</taxon>
    </lineage>
</organism>
<dbReference type="EMBL" id="CP078077">
    <property type="protein sequence ID" value="UPL14378.1"/>
    <property type="molecule type" value="Genomic_DNA"/>
</dbReference>
<dbReference type="RefSeq" id="WP_247623792.1">
    <property type="nucleotide sequence ID" value="NZ_CP078077.1"/>
</dbReference>
<gene>
    <name evidence="1" type="ORF">KV396_07790</name>
</gene>
<proteinExistence type="predicted"/>
<evidence type="ECO:0008006" key="3">
    <source>
        <dbReference type="Google" id="ProtNLM"/>
    </source>
</evidence>
<sequence length="107" mass="11258">MSTTTPDEPVDLARHVRTVPGVTNIFTARPLLARLPEVVAAASAKDSDGPVADILVSTEPDGTSVVSTRIATSTDDSSVATARRVADTLLAHTPDTARIQLQIARIR</sequence>